<evidence type="ECO:0000313" key="10">
    <source>
        <dbReference type="EMBL" id="KAA6184606.1"/>
    </source>
</evidence>
<dbReference type="PANTHER" id="PTHR30572">
    <property type="entry name" value="MEMBRANE COMPONENT OF TRANSPORTER-RELATED"/>
    <property type="match status" value="1"/>
</dbReference>
<sequence length="401" mass="42128">MRSGDVIGGALRALTAHGARSWLTLLAVAFGSAAVVLLSSLGEGARRYVLEEFTQLGTHLLIVLPGRNETAGGAPPLLGETPRDLTLQDALAMLRSVHVQQVAPIAVGQAPVSAEGREREVTILGTTADFLDVRHLSVASGRFLPSGDPERAMPYAVVGQTLAEALFGNASPVGRRVRIGDRRFRIIGVLSSSGVSMGDNLADLAIVPVASAQALFDNPGLFRVLVQARGRQGLDRAAEDLRRIVRERHEGEDDVTVITQDAILGTFDRILGALTLAVAGIAAISLVVAGILIMNVMLVSVSQRTAEVGLLKALGARQRDVMALFLTEAFLLAGAGTVAGVVLAYLGVWLVNMHLQAFHLSIPLWAPLAATLVALAAGLVFGLLPARRASRLDPVTALTGR</sequence>
<comment type="caution">
    <text evidence="10">The sequence shown here is derived from an EMBL/GenBank/DDBJ whole genome shotgun (WGS) entry which is preliminary data.</text>
</comment>
<name>A0A5M8FLL7_9GAMM</name>
<evidence type="ECO:0000256" key="2">
    <source>
        <dbReference type="ARBA" id="ARBA00022475"/>
    </source>
</evidence>
<dbReference type="GO" id="GO:0005886">
    <property type="term" value="C:plasma membrane"/>
    <property type="evidence" value="ECO:0007669"/>
    <property type="project" value="UniProtKB-SubCell"/>
</dbReference>
<organism evidence="10 11">
    <name type="scientific">Thiohalocapsa marina</name>
    <dbReference type="NCBI Taxonomy" id="424902"/>
    <lineage>
        <taxon>Bacteria</taxon>
        <taxon>Pseudomonadati</taxon>
        <taxon>Pseudomonadota</taxon>
        <taxon>Gammaproteobacteria</taxon>
        <taxon>Chromatiales</taxon>
        <taxon>Chromatiaceae</taxon>
        <taxon>Thiohalocapsa</taxon>
    </lineage>
</organism>
<dbReference type="InterPro" id="IPR003838">
    <property type="entry name" value="ABC3_permease_C"/>
</dbReference>
<feature type="transmembrane region" description="Helical" evidence="7">
    <location>
        <begin position="362"/>
        <end position="384"/>
    </location>
</feature>
<evidence type="ECO:0000256" key="4">
    <source>
        <dbReference type="ARBA" id="ARBA00022989"/>
    </source>
</evidence>
<gene>
    <name evidence="10" type="ORF">F2Q65_11570</name>
</gene>
<dbReference type="EMBL" id="VWXX01000017">
    <property type="protein sequence ID" value="KAA6184606.1"/>
    <property type="molecule type" value="Genomic_DNA"/>
</dbReference>
<feature type="domain" description="MacB-like periplasmic core" evidence="9">
    <location>
        <begin position="21"/>
        <end position="243"/>
    </location>
</feature>
<protein>
    <submittedName>
        <fullName evidence="10">ABC transporter permease</fullName>
    </submittedName>
</protein>
<dbReference type="InterPro" id="IPR050250">
    <property type="entry name" value="Macrolide_Exporter_MacB"/>
</dbReference>
<comment type="similarity">
    <text evidence="6">Belongs to the ABC-4 integral membrane protein family.</text>
</comment>
<dbReference type="AlphaFoldDB" id="A0A5M8FLL7"/>
<evidence type="ECO:0000256" key="5">
    <source>
        <dbReference type="ARBA" id="ARBA00023136"/>
    </source>
</evidence>
<keyword evidence="2" id="KW-1003">Cell membrane</keyword>
<dbReference type="Pfam" id="PF12704">
    <property type="entry name" value="MacB_PCD"/>
    <property type="match status" value="1"/>
</dbReference>
<keyword evidence="4 7" id="KW-1133">Transmembrane helix</keyword>
<feature type="transmembrane region" description="Helical" evidence="7">
    <location>
        <begin position="322"/>
        <end position="350"/>
    </location>
</feature>
<evidence type="ECO:0000256" key="6">
    <source>
        <dbReference type="ARBA" id="ARBA00038076"/>
    </source>
</evidence>
<proteinExistence type="inferred from homology"/>
<dbReference type="Pfam" id="PF02687">
    <property type="entry name" value="FtsX"/>
    <property type="match status" value="1"/>
</dbReference>
<keyword evidence="3 7" id="KW-0812">Transmembrane</keyword>
<keyword evidence="11" id="KW-1185">Reference proteome</keyword>
<evidence type="ECO:0000256" key="1">
    <source>
        <dbReference type="ARBA" id="ARBA00004651"/>
    </source>
</evidence>
<dbReference type="RefSeq" id="WP_150093530.1">
    <property type="nucleotide sequence ID" value="NZ_VWXX01000017.1"/>
</dbReference>
<dbReference type="GO" id="GO:0022857">
    <property type="term" value="F:transmembrane transporter activity"/>
    <property type="evidence" value="ECO:0007669"/>
    <property type="project" value="TreeGrafter"/>
</dbReference>
<feature type="transmembrane region" description="Helical" evidence="7">
    <location>
        <begin position="270"/>
        <end position="301"/>
    </location>
</feature>
<evidence type="ECO:0000256" key="3">
    <source>
        <dbReference type="ARBA" id="ARBA00022692"/>
    </source>
</evidence>
<reference evidence="10 11" key="1">
    <citation type="submission" date="2019-09" db="EMBL/GenBank/DDBJ databases">
        <title>Whole-genome sequence of the purple sulfur bacterium Thiohalocapsa marina DSM 19078.</title>
        <authorList>
            <person name="Kyndt J.A."/>
            <person name="Meyer T.E."/>
        </authorList>
    </citation>
    <scope>NUCLEOTIDE SEQUENCE [LARGE SCALE GENOMIC DNA]</scope>
    <source>
        <strain evidence="10 11">DSM 19078</strain>
    </source>
</reference>
<evidence type="ECO:0000259" key="8">
    <source>
        <dbReference type="Pfam" id="PF02687"/>
    </source>
</evidence>
<accession>A0A5M8FLL7</accession>
<evidence type="ECO:0000256" key="7">
    <source>
        <dbReference type="SAM" id="Phobius"/>
    </source>
</evidence>
<dbReference type="Proteomes" id="UP000322981">
    <property type="component" value="Unassembled WGS sequence"/>
</dbReference>
<evidence type="ECO:0000259" key="9">
    <source>
        <dbReference type="Pfam" id="PF12704"/>
    </source>
</evidence>
<dbReference type="PANTHER" id="PTHR30572:SF4">
    <property type="entry name" value="ABC TRANSPORTER PERMEASE YTRF"/>
    <property type="match status" value="1"/>
</dbReference>
<feature type="transmembrane region" description="Helical" evidence="7">
    <location>
        <begin position="21"/>
        <end position="41"/>
    </location>
</feature>
<comment type="subcellular location">
    <subcellularLocation>
        <location evidence="1">Cell membrane</location>
        <topology evidence="1">Multi-pass membrane protein</topology>
    </subcellularLocation>
</comment>
<evidence type="ECO:0000313" key="11">
    <source>
        <dbReference type="Proteomes" id="UP000322981"/>
    </source>
</evidence>
<feature type="domain" description="ABC3 transporter permease C-terminal" evidence="8">
    <location>
        <begin position="281"/>
        <end position="394"/>
    </location>
</feature>
<dbReference type="InterPro" id="IPR025857">
    <property type="entry name" value="MacB_PCD"/>
</dbReference>
<keyword evidence="5 7" id="KW-0472">Membrane</keyword>
<dbReference type="OrthoDB" id="9770036at2"/>